<evidence type="ECO:0000256" key="1">
    <source>
        <dbReference type="SAM" id="MobiDB-lite"/>
    </source>
</evidence>
<dbReference type="FunFam" id="2.40.320.10:FF:000003">
    <property type="entry name" value="Uncharacterized protein, isoform C"/>
    <property type="match status" value="1"/>
</dbReference>
<keyword evidence="4" id="KW-1185">Reference proteome</keyword>
<dbReference type="FunFam" id="3.40.50.300:FF:001321">
    <property type="entry name" value="Uncharacterized protein, isoform B"/>
    <property type="match status" value="1"/>
</dbReference>
<feature type="compositionally biased region" description="Polar residues" evidence="1">
    <location>
        <begin position="11"/>
        <end position="20"/>
    </location>
</feature>
<evidence type="ECO:0000313" key="3">
    <source>
        <dbReference type="EMBL" id="KAJ6217135.1"/>
    </source>
</evidence>
<dbReference type="InterPro" id="IPR053227">
    <property type="entry name" value="TRPL-trafficking_regulator"/>
</dbReference>
<accession>A0A9Q0RK79</accession>
<protein>
    <recommendedName>
        <fullName evidence="2">NadR/Ttd14 AAA domain-containing protein</fullName>
    </recommendedName>
</protein>
<proteinExistence type="predicted"/>
<dbReference type="SUPFAM" id="SSF52540">
    <property type="entry name" value="P-loop containing nucleoside triphosphate hydrolases"/>
    <property type="match status" value="1"/>
</dbReference>
<dbReference type="Gene3D" id="2.40.320.10">
    <property type="entry name" value="Hypothetical Protein Pfu-838710-001"/>
    <property type="match status" value="1"/>
</dbReference>
<dbReference type="GO" id="GO:0035091">
    <property type="term" value="F:phosphatidylinositol binding"/>
    <property type="evidence" value="ECO:0007669"/>
    <property type="project" value="TreeGrafter"/>
</dbReference>
<evidence type="ECO:0000313" key="4">
    <source>
        <dbReference type="Proteomes" id="UP001142055"/>
    </source>
</evidence>
<dbReference type="InterPro" id="IPR027417">
    <property type="entry name" value="P-loop_NTPase"/>
</dbReference>
<gene>
    <name evidence="3" type="ORF">RDWZM_008292</name>
</gene>
<dbReference type="GO" id="GO:0005525">
    <property type="term" value="F:GTP binding"/>
    <property type="evidence" value="ECO:0007669"/>
    <property type="project" value="TreeGrafter"/>
</dbReference>
<reference evidence="3" key="1">
    <citation type="submission" date="2022-12" db="EMBL/GenBank/DDBJ databases">
        <title>Genome assemblies of Blomia tropicalis.</title>
        <authorList>
            <person name="Cui Y."/>
        </authorList>
    </citation>
    <scope>NUCLEOTIDE SEQUENCE</scope>
    <source>
        <tissue evidence="3">Adult mites</tissue>
    </source>
</reference>
<evidence type="ECO:0000259" key="2">
    <source>
        <dbReference type="Pfam" id="PF13521"/>
    </source>
</evidence>
<sequence>MSPDEEPEVNGHTTTTTNGSLPPPVANEYQLKRNSTTVPPVMQLDTLNPNEHIVYRLVLTGGPCSGKTTGQARLSTFFENLGWKVYRVPETATTLFSGGIRFPDMNQEQQDKFQENLIKVMIAMERTFFTLASGCEQNCLVICDRGIMDATAYMSKEIWDKFLKTNGWNAVELRDNRYNQIIHLVTSADGAEEYYNCEDNPCRTEGIDLARELDRRTMQAWVGHPYIDVLDNTTDFDTKIRKMIASVCRRIGIEANDRLNSSSKKLKFLVKGPLPLDTVFPSFQDFDVVHDYLVSSNFKVQSRLRKRGQNGNWSYQHTVRRSDDRPNSQQVELRRQISHRDYVTMLAQRDDAHHTIYKKRRCFLWQQTYFQLDIYQMSGNSRCSGLILLELYSTHSLDELKSKLPPFLTIVREVTDEKEYSMYQLSLKNEPNGSITNGKTNNENKSPIRGNSRSSSMVNGNFYSNSTFISVNGHSFVDPIDDKDIE</sequence>
<organism evidence="3 4">
    <name type="scientific">Blomia tropicalis</name>
    <name type="common">Mite</name>
    <dbReference type="NCBI Taxonomy" id="40697"/>
    <lineage>
        <taxon>Eukaryota</taxon>
        <taxon>Metazoa</taxon>
        <taxon>Ecdysozoa</taxon>
        <taxon>Arthropoda</taxon>
        <taxon>Chelicerata</taxon>
        <taxon>Arachnida</taxon>
        <taxon>Acari</taxon>
        <taxon>Acariformes</taxon>
        <taxon>Sarcoptiformes</taxon>
        <taxon>Astigmata</taxon>
        <taxon>Glycyphagoidea</taxon>
        <taxon>Echimyopodidae</taxon>
        <taxon>Blomia</taxon>
    </lineage>
</organism>
<dbReference type="Pfam" id="PF13521">
    <property type="entry name" value="AAA_28"/>
    <property type="match status" value="1"/>
</dbReference>
<feature type="region of interest" description="Disordered" evidence="1">
    <location>
        <begin position="1"/>
        <end position="25"/>
    </location>
</feature>
<feature type="region of interest" description="Disordered" evidence="1">
    <location>
        <begin position="431"/>
        <end position="454"/>
    </location>
</feature>
<feature type="domain" description="NadR/Ttd14 AAA" evidence="2">
    <location>
        <begin position="56"/>
        <end position="234"/>
    </location>
</feature>
<dbReference type="Proteomes" id="UP001142055">
    <property type="component" value="Chromosome 3"/>
</dbReference>
<dbReference type="Gene3D" id="3.40.50.300">
    <property type="entry name" value="P-loop containing nucleotide triphosphate hydrolases"/>
    <property type="match status" value="1"/>
</dbReference>
<dbReference type="SUPFAM" id="SSF55154">
    <property type="entry name" value="CYTH-like phosphatases"/>
    <property type="match status" value="1"/>
</dbReference>
<dbReference type="OMA" id="THGKQDE"/>
<dbReference type="EMBL" id="JAPWDV010000003">
    <property type="protein sequence ID" value="KAJ6217135.1"/>
    <property type="molecule type" value="Genomic_DNA"/>
</dbReference>
<dbReference type="PANTHER" id="PTHR34932">
    <property type="entry name" value="TRPL TRANSLOCATION DEFECT PROTEIN 14"/>
    <property type="match status" value="1"/>
</dbReference>
<name>A0A9Q0RK79_BLOTA</name>
<dbReference type="AlphaFoldDB" id="A0A9Q0RK79"/>
<dbReference type="GO" id="GO:0045494">
    <property type="term" value="P:photoreceptor cell maintenance"/>
    <property type="evidence" value="ECO:0007669"/>
    <property type="project" value="TreeGrafter"/>
</dbReference>
<dbReference type="InterPro" id="IPR033469">
    <property type="entry name" value="CYTH-like_dom_sf"/>
</dbReference>
<dbReference type="GO" id="GO:0070300">
    <property type="term" value="F:phosphatidic acid binding"/>
    <property type="evidence" value="ECO:0007669"/>
    <property type="project" value="TreeGrafter"/>
</dbReference>
<comment type="caution">
    <text evidence="3">The sequence shown here is derived from an EMBL/GenBank/DDBJ whole genome shotgun (WGS) entry which is preliminary data.</text>
</comment>
<dbReference type="PANTHER" id="PTHR34932:SF1">
    <property type="entry name" value="TRPL TRANSLOCATION DEFECT PROTEIN 14"/>
    <property type="match status" value="1"/>
</dbReference>
<dbReference type="InterPro" id="IPR038727">
    <property type="entry name" value="NadR/Ttd14_AAA_dom"/>
</dbReference>